<evidence type="ECO:0000256" key="11">
    <source>
        <dbReference type="RuleBase" id="RU000537"/>
    </source>
</evidence>
<gene>
    <name evidence="10" type="primary">secY</name>
    <name evidence="14" type="ORF">SAMN03097708_03250</name>
</gene>
<dbReference type="PROSITE" id="PS00756">
    <property type="entry name" value="SECY_2"/>
    <property type="match status" value="1"/>
</dbReference>
<dbReference type="EMBL" id="FMWD01000018">
    <property type="protein sequence ID" value="SCZ68086.1"/>
    <property type="molecule type" value="Genomic_DNA"/>
</dbReference>
<comment type="function">
    <text evidence="10 11">The central subunit of the protein translocation channel SecYEG. Consists of two halves formed by TMs 1-5 and 6-10. These two domains form a lateral gate at the front which open onto the bilayer between TMs 2 and 7, and are clamped together by SecE at the back. The channel is closed by both a pore ring composed of hydrophobic SecY resides and a short helix (helix 2A) on the extracellular side of the membrane which forms a plug. The plug probably moves laterally to allow the channel to open. The ring and the pore may move independently.</text>
</comment>
<protein>
    <recommendedName>
        <fullName evidence="9 10">Protein translocase subunit SecY</fullName>
    </recommendedName>
</protein>
<dbReference type="InterPro" id="IPR002208">
    <property type="entry name" value="SecY/SEC61-alpha"/>
</dbReference>
<evidence type="ECO:0000256" key="9">
    <source>
        <dbReference type="ARBA" id="ARBA00039733"/>
    </source>
</evidence>
<dbReference type="STRING" id="415747.SAMN03097708_03250"/>
<evidence type="ECO:0000256" key="8">
    <source>
        <dbReference type="ARBA" id="ARBA00023136"/>
    </source>
</evidence>
<dbReference type="NCBIfam" id="TIGR00967">
    <property type="entry name" value="3a0501s007"/>
    <property type="match status" value="1"/>
</dbReference>
<dbReference type="GO" id="GO:0006605">
    <property type="term" value="P:protein targeting"/>
    <property type="evidence" value="ECO:0007669"/>
    <property type="project" value="UniProtKB-UniRule"/>
</dbReference>
<organism evidence="14 15">
    <name type="scientific">Thiohalomonas denitrificans</name>
    <dbReference type="NCBI Taxonomy" id="415747"/>
    <lineage>
        <taxon>Bacteria</taxon>
        <taxon>Pseudomonadati</taxon>
        <taxon>Pseudomonadota</taxon>
        <taxon>Gammaproteobacteria</taxon>
        <taxon>Thiohalomonadales</taxon>
        <taxon>Thiohalomonadaceae</taxon>
        <taxon>Thiohalomonas</taxon>
    </lineage>
</organism>
<evidence type="ECO:0000256" key="12">
    <source>
        <dbReference type="RuleBase" id="RU003484"/>
    </source>
</evidence>
<comment type="subcellular location">
    <subcellularLocation>
        <location evidence="10">Cell membrane</location>
        <topology evidence="10">Multi-pass membrane protein</topology>
    </subcellularLocation>
    <subcellularLocation>
        <location evidence="1 12">Membrane</location>
        <topology evidence="1 12">Multi-pass membrane protein</topology>
    </subcellularLocation>
</comment>
<dbReference type="PROSITE" id="PS00755">
    <property type="entry name" value="SECY_1"/>
    <property type="match status" value="1"/>
</dbReference>
<dbReference type="PANTHER" id="PTHR10906">
    <property type="entry name" value="SECY/SEC61-ALPHA FAMILY MEMBER"/>
    <property type="match status" value="1"/>
</dbReference>
<keyword evidence="7 10" id="KW-0811">Translocation</keyword>
<feature type="transmembrane region" description="Helical" evidence="10">
    <location>
        <begin position="376"/>
        <end position="396"/>
    </location>
</feature>
<evidence type="ECO:0000256" key="3">
    <source>
        <dbReference type="ARBA" id="ARBA00022448"/>
    </source>
</evidence>
<dbReference type="AlphaFoldDB" id="A0A1G5R2A8"/>
<dbReference type="SUPFAM" id="SSF103491">
    <property type="entry name" value="Preprotein translocase SecY subunit"/>
    <property type="match status" value="1"/>
</dbReference>
<evidence type="ECO:0000313" key="15">
    <source>
        <dbReference type="Proteomes" id="UP000199648"/>
    </source>
</evidence>
<dbReference type="InterPro" id="IPR026593">
    <property type="entry name" value="SecY"/>
</dbReference>
<dbReference type="InterPro" id="IPR030659">
    <property type="entry name" value="SecY_CS"/>
</dbReference>
<evidence type="ECO:0000256" key="6">
    <source>
        <dbReference type="ARBA" id="ARBA00022989"/>
    </source>
</evidence>
<keyword evidence="10" id="KW-1003">Cell membrane</keyword>
<keyword evidence="5 10" id="KW-0653">Protein transport</keyword>
<evidence type="ECO:0000256" key="13">
    <source>
        <dbReference type="RuleBase" id="RU004349"/>
    </source>
</evidence>
<dbReference type="InterPro" id="IPR023201">
    <property type="entry name" value="SecY_dom_sf"/>
</dbReference>
<dbReference type="GO" id="GO:0043952">
    <property type="term" value="P:protein transport by the Sec complex"/>
    <property type="evidence" value="ECO:0007669"/>
    <property type="project" value="UniProtKB-UniRule"/>
</dbReference>
<proteinExistence type="inferred from homology"/>
<dbReference type="Gene3D" id="1.10.3370.10">
    <property type="entry name" value="SecY subunit domain"/>
    <property type="match status" value="1"/>
</dbReference>
<reference evidence="14 15" key="1">
    <citation type="submission" date="2016-10" db="EMBL/GenBank/DDBJ databases">
        <authorList>
            <person name="de Groot N.N."/>
        </authorList>
    </citation>
    <scope>NUCLEOTIDE SEQUENCE [LARGE SCALE GENOMIC DNA]</scope>
    <source>
        <strain evidence="14 15">HLD2</strain>
    </source>
</reference>
<dbReference type="PRINTS" id="PR00303">
    <property type="entry name" value="SECYTRNLCASE"/>
</dbReference>
<feature type="transmembrane region" description="Helical" evidence="10">
    <location>
        <begin position="319"/>
        <end position="340"/>
    </location>
</feature>
<keyword evidence="4 10" id="KW-0812">Transmembrane</keyword>
<feature type="transmembrane region" description="Helical" evidence="10">
    <location>
        <begin position="120"/>
        <end position="138"/>
    </location>
</feature>
<dbReference type="Proteomes" id="UP000199648">
    <property type="component" value="Unassembled WGS sequence"/>
</dbReference>
<feature type="transmembrane region" description="Helical" evidence="10">
    <location>
        <begin position="277"/>
        <end position="299"/>
    </location>
</feature>
<dbReference type="GO" id="GO:0005886">
    <property type="term" value="C:plasma membrane"/>
    <property type="evidence" value="ECO:0007669"/>
    <property type="project" value="UniProtKB-SubCell"/>
</dbReference>
<accession>A0A1G5R2A8</accession>
<evidence type="ECO:0000256" key="1">
    <source>
        <dbReference type="ARBA" id="ARBA00004141"/>
    </source>
</evidence>
<evidence type="ECO:0000256" key="7">
    <source>
        <dbReference type="ARBA" id="ARBA00023010"/>
    </source>
</evidence>
<dbReference type="OrthoDB" id="9809248at2"/>
<feature type="transmembrane region" description="Helical" evidence="10">
    <location>
        <begin position="218"/>
        <end position="240"/>
    </location>
</feature>
<keyword evidence="8 10" id="KW-0472">Membrane</keyword>
<feature type="transmembrane region" description="Helical" evidence="10">
    <location>
        <begin position="189"/>
        <end position="206"/>
    </location>
</feature>
<keyword evidence="3 10" id="KW-0813">Transport</keyword>
<dbReference type="GO" id="GO:0065002">
    <property type="term" value="P:intracellular protein transmembrane transport"/>
    <property type="evidence" value="ECO:0007669"/>
    <property type="project" value="UniProtKB-UniRule"/>
</dbReference>
<keyword evidence="6 10" id="KW-1133">Transmembrane helix</keyword>
<dbReference type="PIRSF" id="PIRSF004557">
    <property type="entry name" value="SecY"/>
    <property type="match status" value="1"/>
</dbReference>
<evidence type="ECO:0000256" key="2">
    <source>
        <dbReference type="ARBA" id="ARBA00005751"/>
    </source>
</evidence>
<name>A0A1G5R2A8_9GAMM</name>
<feature type="transmembrane region" description="Helical" evidence="10">
    <location>
        <begin position="76"/>
        <end position="99"/>
    </location>
</feature>
<dbReference type="Pfam" id="PF00344">
    <property type="entry name" value="SecY"/>
    <property type="match status" value="1"/>
</dbReference>
<dbReference type="HAMAP" id="MF_01465">
    <property type="entry name" value="SecY"/>
    <property type="match status" value="1"/>
</dbReference>
<evidence type="ECO:0000256" key="5">
    <source>
        <dbReference type="ARBA" id="ARBA00022927"/>
    </source>
</evidence>
<keyword evidence="15" id="KW-1185">Reference proteome</keyword>
<feature type="transmembrane region" description="Helical" evidence="10">
    <location>
        <begin position="24"/>
        <end position="42"/>
    </location>
</feature>
<evidence type="ECO:0000313" key="14">
    <source>
        <dbReference type="EMBL" id="SCZ68086.1"/>
    </source>
</evidence>
<evidence type="ECO:0000256" key="4">
    <source>
        <dbReference type="ARBA" id="ARBA00022692"/>
    </source>
</evidence>
<feature type="transmembrane region" description="Helical" evidence="10">
    <location>
        <begin position="402"/>
        <end position="420"/>
    </location>
</feature>
<comment type="similarity">
    <text evidence="2 10 13">Belongs to the SecY/SEC61-alpha family.</text>
</comment>
<comment type="subunit">
    <text evidence="10">Component of the Sec protein translocase complex. Heterotrimer consisting of SecY, SecE and SecG subunits. The heterotrimers can form oligomers, although 1 heterotrimer is thought to be able to translocate proteins. Interacts with the ribosome. Interacts with SecDF, and other proteins may be involved. Interacts with SecA.</text>
</comment>
<sequence>MGASRSSVANALAGGKLTELKQRLLFVLGALLVFRIGAHIPVPGIDPVALAKLFEQQRGTILDMFNMFSGGALSRFSVFALGIMPYISASIITQLLTKVSPKLEQLNKEGAQGRRKISQYTRYGTLVLATFQSIGVAVMLEGQMAPGNIPVVIEPGLAFRMITVLTLVTGVMFLMWLGEQVTERGIGNGISLIIFAGIVAGLPSAIGGTLELARTGELSSALVLILFALAIAVTGFVVFVERGQRRITVNYAKRQQGRRMYAAQSSHLPLKVNMAGVIPPIFASSIILFPATLAGWFGTGEGMGWLQNLSTTLSPGQPLYVLMYAAAIIFFCFFYTALMFNPKDTAENLKKSGAFIPGIRPGEQTARYIDGILGKLTFAGALYITAVCLLPEFLILQWNVPFYFGGTSLLIIVVVVMDFTSQMQSHLVSHQYEGLMKKANLKGHRRPGI</sequence>
<feature type="transmembrane region" description="Helical" evidence="10">
    <location>
        <begin position="158"/>
        <end position="177"/>
    </location>
</feature>
<dbReference type="RefSeq" id="WP_092999274.1">
    <property type="nucleotide sequence ID" value="NZ_FMWD01000018.1"/>
</dbReference>
<dbReference type="FunFam" id="1.10.3370.10:FF:000001">
    <property type="entry name" value="Preprotein translocase subunit SecY"/>
    <property type="match status" value="1"/>
</dbReference>
<evidence type="ECO:0000256" key="10">
    <source>
        <dbReference type="HAMAP-Rule" id="MF_01465"/>
    </source>
</evidence>